<keyword evidence="1" id="KW-0812">Transmembrane</keyword>
<evidence type="ECO:0000313" key="2">
    <source>
        <dbReference type="EMBL" id="KON84712.1"/>
    </source>
</evidence>
<evidence type="ECO:0000256" key="1">
    <source>
        <dbReference type="SAM" id="Phobius"/>
    </source>
</evidence>
<gene>
    <name evidence="2" type="ORF">AF331_11845</name>
</gene>
<dbReference type="AlphaFoldDB" id="A0A0M0G599"/>
<dbReference type="InterPro" id="IPR025018">
    <property type="entry name" value="DUF3953"/>
</dbReference>
<reference evidence="3" key="1">
    <citation type="submission" date="2015-07" db="EMBL/GenBank/DDBJ databases">
        <title>Fjat-14235 jcm11544.</title>
        <authorList>
            <person name="Liu B."/>
            <person name="Wang J."/>
            <person name="Zhu Y."/>
            <person name="Liu G."/>
            <person name="Chen Q."/>
            <person name="Chen Z."/>
            <person name="Lan J."/>
            <person name="Che J."/>
            <person name="Ge C."/>
            <person name="Shi H."/>
            <person name="Pan Z."/>
            <person name="Liu X."/>
        </authorList>
    </citation>
    <scope>NUCLEOTIDE SEQUENCE [LARGE SCALE GENOMIC DNA]</scope>
    <source>
        <strain evidence="3">JCM 11544</strain>
    </source>
</reference>
<feature type="transmembrane region" description="Helical" evidence="1">
    <location>
        <begin position="35"/>
        <end position="52"/>
    </location>
</feature>
<comment type="caution">
    <text evidence="2">The sequence shown here is derived from an EMBL/GenBank/DDBJ whole genome shotgun (WGS) entry which is preliminary data.</text>
</comment>
<accession>A0A0M0G599</accession>
<evidence type="ECO:0000313" key="3">
    <source>
        <dbReference type="Proteomes" id="UP000037405"/>
    </source>
</evidence>
<sequence>MVIGGLSLLKILRILLAILTGSFALYGMLADDFTYVPLMLLFMGGMILIMGIEEYKNNKKVLASLLIAVCLFIFYTSFETMLRW</sequence>
<feature type="transmembrane region" description="Helical" evidence="1">
    <location>
        <begin position="61"/>
        <end position="78"/>
    </location>
</feature>
<name>A0A0M0G599_9BACI</name>
<proteinExistence type="predicted"/>
<dbReference type="Pfam" id="PF13129">
    <property type="entry name" value="DUF3953"/>
    <property type="match status" value="1"/>
</dbReference>
<keyword evidence="1" id="KW-0472">Membrane</keyword>
<dbReference type="Proteomes" id="UP000037405">
    <property type="component" value="Unassembled WGS sequence"/>
</dbReference>
<organism evidence="2 3">
    <name type="scientific">Rossellomorea marisflavi</name>
    <dbReference type="NCBI Taxonomy" id="189381"/>
    <lineage>
        <taxon>Bacteria</taxon>
        <taxon>Bacillati</taxon>
        <taxon>Bacillota</taxon>
        <taxon>Bacilli</taxon>
        <taxon>Bacillales</taxon>
        <taxon>Bacillaceae</taxon>
        <taxon>Rossellomorea</taxon>
    </lineage>
</organism>
<keyword evidence="1" id="KW-1133">Transmembrane helix</keyword>
<feature type="transmembrane region" description="Helical" evidence="1">
    <location>
        <begin position="12"/>
        <end position="29"/>
    </location>
</feature>
<protein>
    <recommendedName>
        <fullName evidence="4">DUF3953 domain-containing protein</fullName>
    </recommendedName>
</protein>
<keyword evidence="3" id="KW-1185">Reference proteome</keyword>
<dbReference type="PATRIC" id="fig|189381.12.peg.2392"/>
<dbReference type="EMBL" id="LGUE01000004">
    <property type="protein sequence ID" value="KON84712.1"/>
    <property type="molecule type" value="Genomic_DNA"/>
</dbReference>
<evidence type="ECO:0008006" key="4">
    <source>
        <dbReference type="Google" id="ProtNLM"/>
    </source>
</evidence>